<dbReference type="Proteomes" id="UP000255233">
    <property type="component" value="Unassembled WGS sequence"/>
</dbReference>
<organism evidence="16 17">
    <name type="scientific">Rikenella microfusus</name>
    <dbReference type="NCBI Taxonomy" id="28139"/>
    <lineage>
        <taxon>Bacteria</taxon>
        <taxon>Pseudomonadati</taxon>
        <taxon>Bacteroidota</taxon>
        <taxon>Bacteroidia</taxon>
        <taxon>Bacteroidales</taxon>
        <taxon>Rikenellaceae</taxon>
        <taxon>Rikenella</taxon>
    </lineage>
</organism>
<evidence type="ECO:0000256" key="9">
    <source>
        <dbReference type="ARBA" id="ARBA00022803"/>
    </source>
</evidence>
<evidence type="ECO:0000256" key="11">
    <source>
        <dbReference type="ARBA" id="ARBA00023027"/>
    </source>
</evidence>
<dbReference type="Gene3D" id="3.40.50.620">
    <property type="entry name" value="HUPs"/>
    <property type="match status" value="1"/>
</dbReference>
<evidence type="ECO:0000256" key="10">
    <source>
        <dbReference type="ARBA" id="ARBA00022840"/>
    </source>
</evidence>
<dbReference type="CDD" id="cd02165">
    <property type="entry name" value="NMNAT"/>
    <property type="match status" value="1"/>
</dbReference>
<dbReference type="RefSeq" id="WP_037291251.1">
    <property type="nucleotide sequence ID" value="NZ_CANTWR010000005.1"/>
</dbReference>
<keyword evidence="10 13" id="KW-0067">ATP-binding</keyword>
<evidence type="ECO:0000256" key="5">
    <source>
        <dbReference type="ARBA" id="ARBA00022679"/>
    </source>
</evidence>
<evidence type="ECO:0000256" key="12">
    <source>
        <dbReference type="ARBA" id="ARBA00048721"/>
    </source>
</evidence>
<dbReference type="OrthoDB" id="5295945at2"/>
<protein>
    <recommendedName>
        <fullName evidence="13">Probable nicotinate-nucleotide adenylyltransferase</fullName>
        <ecNumber evidence="13">2.7.7.18</ecNumber>
    </recommendedName>
    <alternativeName>
        <fullName evidence="13">Deamido-NAD(+) diphosphorylase</fullName>
    </alternativeName>
    <alternativeName>
        <fullName evidence="13">Deamido-NAD(+) pyrophosphorylase</fullName>
    </alternativeName>
    <alternativeName>
        <fullName evidence="13">Nicotinate mononucleotide adenylyltransferase</fullName>
        <shortName evidence="13">NaMN adenylyltransferase</shortName>
    </alternativeName>
</protein>
<dbReference type="InterPro" id="IPR013105">
    <property type="entry name" value="TPR_2"/>
</dbReference>
<comment type="function">
    <text evidence="1 13">Catalyzes the reversible adenylation of nicotinate mononucleotide (NaMN) to nicotinic acid adenine dinucleotide (NaAD).</text>
</comment>
<keyword evidence="4 13" id="KW-0662">Pyridine nucleotide biosynthesis</keyword>
<reference evidence="16 17" key="1">
    <citation type="submission" date="2018-06" db="EMBL/GenBank/DDBJ databases">
        <authorList>
            <consortium name="Pathogen Informatics"/>
            <person name="Doyle S."/>
        </authorList>
    </citation>
    <scope>NUCLEOTIDE SEQUENCE [LARGE SCALE GENOMIC DNA]</scope>
    <source>
        <strain evidence="16 17">NCTC11190</strain>
    </source>
</reference>
<keyword evidence="9 14" id="KW-0802">TPR repeat</keyword>
<dbReference type="PANTHER" id="PTHR39321:SF3">
    <property type="entry name" value="PHOSPHOPANTETHEINE ADENYLYLTRANSFERASE"/>
    <property type="match status" value="1"/>
</dbReference>
<keyword evidence="5 13" id="KW-0808">Transferase</keyword>
<evidence type="ECO:0000259" key="15">
    <source>
        <dbReference type="Pfam" id="PF01467"/>
    </source>
</evidence>
<dbReference type="PROSITE" id="PS50293">
    <property type="entry name" value="TPR_REGION"/>
    <property type="match status" value="1"/>
</dbReference>
<sequence length="266" mass="30319">MQEGRKRVALLMGSFNPVHCGHLAVARYVLAQDLAEEVWLVVSPRNPFKDAADLAPFEDRLAMVRLALAEIGDPRLRACDAEAALPRPSYTIHTVEYLRESYPGAEFIILAGSDIADQLPRWYRSDELRRMVRFLIYPRNSGEASPEMANAPMYGIDSTSVRKSVAEGAPLEIGVVPQSVSDYIRAKKLYAMRTIEQWTELIAEKPETADYYFERGRLYYRNNDFGKAANDFNRALEIDPGHTAARQMREMTEAIFNFRNFDIYNP</sequence>
<evidence type="ECO:0000256" key="7">
    <source>
        <dbReference type="ARBA" id="ARBA00022737"/>
    </source>
</evidence>
<evidence type="ECO:0000256" key="1">
    <source>
        <dbReference type="ARBA" id="ARBA00002324"/>
    </source>
</evidence>
<comment type="catalytic activity">
    <reaction evidence="12 13">
        <text>nicotinate beta-D-ribonucleotide + ATP + H(+) = deamido-NAD(+) + diphosphate</text>
        <dbReference type="Rhea" id="RHEA:22860"/>
        <dbReference type="ChEBI" id="CHEBI:15378"/>
        <dbReference type="ChEBI" id="CHEBI:30616"/>
        <dbReference type="ChEBI" id="CHEBI:33019"/>
        <dbReference type="ChEBI" id="CHEBI:57502"/>
        <dbReference type="ChEBI" id="CHEBI:58437"/>
        <dbReference type="EC" id="2.7.7.18"/>
    </reaction>
</comment>
<dbReference type="Pfam" id="PF07719">
    <property type="entry name" value="TPR_2"/>
    <property type="match status" value="1"/>
</dbReference>
<dbReference type="SUPFAM" id="SSF48452">
    <property type="entry name" value="TPR-like"/>
    <property type="match status" value="1"/>
</dbReference>
<evidence type="ECO:0000256" key="14">
    <source>
        <dbReference type="PROSITE-ProRule" id="PRU00339"/>
    </source>
</evidence>
<dbReference type="HAMAP" id="MF_00244">
    <property type="entry name" value="NaMN_adenylyltr"/>
    <property type="match status" value="1"/>
</dbReference>
<dbReference type="GO" id="GO:0004515">
    <property type="term" value="F:nicotinate-nucleotide adenylyltransferase activity"/>
    <property type="evidence" value="ECO:0007669"/>
    <property type="project" value="UniProtKB-UniRule"/>
</dbReference>
<evidence type="ECO:0000256" key="13">
    <source>
        <dbReference type="HAMAP-Rule" id="MF_00244"/>
    </source>
</evidence>
<dbReference type="InterPro" id="IPR005248">
    <property type="entry name" value="NadD/NMNAT"/>
</dbReference>
<name>A0A379MTZ4_9BACT</name>
<dbReference type="GO" id="GO:0009435">
    <property type="term" value="P:NAD+ biosynthetic process"/>
    <property type="evidence" value="ECO:0007669"/>
    <property type="project" value="UniProtKB-UniRule"/>
</dbReference>
<dbReference type="GO" id="GO:0005524">
    <property type="term" value="F:ATP binding"/>
    <property type="evidence" value="ECO:0007669"/>
    <property type="project" value="UniProtKB-KW"/>
</dbReference>
<feature type="repeat" description="TPR" evidence="14">
    <location>
        <begin position="209"/>
        <end position="242"/>
    </location>
</feature>
<dbReference type="PROSITE" id="PS50005">
    <property type="entry name" value="TPR"/>
    <property type="match status" value="1"/>
</dbReference>
<feature type="domain" description="Cytidyltransferase-like" evidence="15">
    <location>
        <begin position="11"/>
        <end position="163"/>
    </location>
</feature>
<dbReference type="UniPathway" id="UPA00253">
    <property type="reaction ID" value="UER00332"/>
</dbReference>
<dbReference type="InterPro" id="IPR004821">
    <property type="entry name" value="Cyt_trans-like"/>
</dbReference>
<evidence type="ECO:0000256" key="4">
    <source>
        <dbReference type="ARBA" id="ARBA00022642"/>
    </source>
</evidence>
<gene>
    <name evidence="13 16" type="primary">nadD</name>
    <name evidence="16" type="ORF">NCTC11190_01450</name>
</gene>
<dbReference type="PANTHER" id="PTHR39321">
    <property type="entry name" value="NICOTINATE-NUCLEOTIDE ADENYLYLTRANSFERASE-RELATED"/>
    <property type="match status" value="1"/>
</dbReference>
<dbReference type="InterPro" id="IPR019734">
    <property type="entry name" value="TPR_rpt"/>
</dbReference>
<dbReference type="SMART" id="SM00028">
    <property type="entry name" value="TPR"/>
    <property type="match status" value="1"/>
</dbReference>
<keyword evidence="6 13" id="KW-0548">Nucleotidyltransferase</keyword>
<evidence type="ECO:0000256" key="6">
    <source>
        <dbReference type="ARBA" id="ARBA00022695"/>
    </source>
</evidence>
<dbReference type="InterPro" id="IPR014729">
    <property type="entry name" value="Rossmann-like_a/b/a_fold"/>
</dbReference>
<evidence type="ECO:0000256" key="8">
    <source>
        <dbReference type="ARBA" id="ARBA00022741"/>
    </source>
</evidence>
<comment type="similarity">
    <text evidence="3 13">Belongs to the NadD family.</text>
</comment>
<dbReference type="SUPFAM" id="SSF52374">
    <property type="entry name" value="Nucleotidylyl transferase"/>
    <property type="match status" value="1"/>
</dbReference>
<dbReference type="Gene3D" id="1.25.40.10">
    <property type="entry name" value="Tetratricopeptide repeat domain"/>
    <property type="match status" value="1"/>
</dbReference>
<dbReference type="Pfam" id="PF01467">
    <property type="entry name" value="CTP_transf_like"/>
    <property type="match status" value="1"/>
</dbReference>
<proteinExistence type="inferred from homology"/>
<dbReference type="InterPro" id="IPR011990">
    <property type="entry name" value="TPR-like_helical_dom_sf"/>
</dbReference>
<dbReference type="AlphaFoldDB" id="A0A379MTZ4"/>
<dbReference type="STRING" id="880526.GCA_000427365_00111"/>
<keyword evidence="17" id="KW-1185">Reference proteome</keyword>
<keyword evidence="11 13" id="KW-0520">NAD</keyword>
<evidence type="ECO:0000256" key="2">
    <source>
        <dbReference type="ARBA" id="ARBA00005019"/>
    </source>
</evidence>
<evidence type="ECO:0000313" key="16">
    <source>
        <dbReference type="EMBL" id="SUE34229.1"/>
    </source>
</evidence>
<accession>A0A379MTZ4</accession>
<dbReference type="EC" id="2.7.7.18" evidence="13"/>
<keyword evidence="7" id="KW-0677">Repeat</keyword>
<dbReference type="EMBL" id="UGVL01000001">
    <property type="protein sequence ID" value="SUE34229.1"/>
    <property type="molecule type" value="Genomic_DNA"/>
</dbReference>
<comment type="pathway">
    <text evidence="2 13">Cofactor biosynthesis; NAD(+) biosynthesis; deamido-NAD(+) from nicotinate D-ribonucleotide: step 1/1.</text>
</comment>
<keyword evidence="8 13" id="KW-0547">Nucleotide-binding</keyword>
<dbReference type="NCBIfam" id="TIGR00482">
    <property type="entry name" value="nicotinate (nicotinamide) nucleotide adenylyltransferase"/>
    <property type="match status" value="1"/>
</dbReference>
<evidence type="ECO:0000313" key="17">
    <source>
        <dbReference type="Proteomes" id="UP000255233"/>
    </source>
</evidence>
<evidence type="ECO:0000256" key="3">
    <source>
        <dbReference type="ARBA" id="ARBA00009014"/>
    </source>
</evidence>